<organism evidence="2 3">
    <name type="scientific">Rhodococcus gordoniae</name>
    <dbReference type="NCBI Taxonomy" id="223392"/>
    <lineage>
        <taxon>Bacteria</taxon>
        <taxon>Bacillati</taxon>
        <taxon>Actinomycetota</taxon>
        <taxon>Actinomycetes</taxon>
        <taxon>Mycobacteriales</taxon>
        <taxon>Nocardiaceae</taxon>
        <taxon>Rhodococcus</taxon>
    </lineage>
</organism>
<keyword evidence="1" id="KW-0812">Transmembrane</keyword>
<evidence type="ECO:0000313" key="2">
    <source>
        <dbReference type="EMBL" id="SUE13868.1"/>
    </source>
</evidence>
<feature type="transmembrane region" description="Helical" evidence="1">
    <location>
        <begin position="288"/>
        <end position="307"/>
    </location>
</feature>
<accession>A0A379LX02</accession>
<gene>
    <name evidence="2" type="ORF">NCTC13296_00697</name>
</gene>
<evidence type="ECO:0000313" key="3">
    <source>
        <dbReference type="Proteomes" id="UP000254569"/>
    </source>
</evidence>
<name>A0A379LX02_9NOCA</name>
<dbReference type="Proteomes" id="UP000254569">
    <property type="component" value="Unassembled WGS sequence"/>
</dbReference>
<feature type="transmembrane region" description="Helical" evidence="1">
    <location>
        <begin position="319"/>
        <end position="340"/>
    </location>
</feature>
<dbReference type="EMBL" id="UGVI01000001">
    <property type="protein sequence ID" value="SUE13868.1"/>
    <property type="molecule type" value="Genomic_DNA"/>
</dbReference>
<sequence>MSTATTRSDGQPPPVLLASGGKTVEFPDMGGPVSAGWQEGTLTRAAELEAICECVEQQQTHTEGRVLCGAVRRHLEAARGAAEWGKSRLRRPLLVLHSGPLMERAMSNLDAGEAHLLNLEPAADVLGRMPCLLRHVQCHLRPNDPRRQEFERFARRLGMGEFDQSLPTPTEPNRADQERMVEEERRKIVAIVRAASSAGLREQVRLRSFRNIVVTTTVLLTLLAVGIAITGLIYPQLVPMCFAPEESGRAMVVCPNGQSGPFLPSGGMASGGQGVDDMVRATVRPADLLVIELVGTTAAAIAAAAAIRGLKGSSERYGLPVALVALKLPMGAITAFLGLLLLRGQFVPGLGALDTSAQIVAWALVFGYGQQLFTRLVDQQGQVVLETVRGADKRETGTSSD</sequence>
<dbReference type="AlphaFoldDB" id="A0A379LX02"/>
<reference evidence="2 3" key="1">
    <citation type="submission" date="2018-06" db="EMBL/GenBank/DDBJ databases">
        <authorList>
            <consortium name="Pathogen Informatics"/>
            <person name="Doyle S."/>
        </authorList>
    </citation>
    <scope>NUCLEOTIDE SEQUENCE [LARGE SCALE GENOMIC DNA]</scope>
    <source>
        <strain evidence="2 3">NCTC13296</strain>
    </source>
</reference>
<proteinExistence type="predicted"/>
<feature type="transmembrane region" description="Helical" evidence="1">
    <location>
        <begin position="211"/>
        <end position="234"/>
    </location>
</feature>
<keyword evidence="3" id="KW-1185">Reference proteome</keyword>
<evidence type="ECO:0000256" key="1">
    <source>
        <dbReference type="SAM" id="Phobius"/>
    </source>
</evidence>
<keyword evidence="1" id="KW-1133">Transmembrane helix</keyword>
<protein>
    <submittedName>
        <fullName evidence="2">Uncharacterized protein</fullName>
    </submittedName>
</protein>
<keyword evidence="1" id="KW-0472">Membrane</keyword>